<dbReference type="PANTHER" id="PTHR40658">
    <property type="match status" value="1"/>
</dbReference>
<reference evidence="2" key="1">
    <citation type="journal article" date="2019" name="Int. J. Syst. Evol. Microbiol.">
        <title>The Global Catalogue of Microorganisms (GCM) 10K type strain sequencing project: providing services to taxonomists for standard genome sequencing and annotation.</title>
        <authorList>
            <consortium name="The Broad Institute Genomics Platform"/>
            <consortium name="The Broad Institute Genome Sequencing Center for Infectious Disease"/>
            <person name="Wu L."/>
            <person name="Ma J."/>
        </authorList>
    </citation>
    <scope>NUCLEOTIDE SEQUENCE [LARGE SCALE GENOMIC DNA]</scope>
    <source>
        <strain evidence="2">CCUG 43304</strain>
    </source>
</reference>
<organism evidence="1 2">
    <name type="scientific">Luethyella okanaganae</name>
    <dbReference type="NCBI Taxonomy" id="69372"/>
    <lineage>
        <taxon>Bacteria</taxon>
        <taxon>Bacillati</taxon>
        <taxon>Actinomycetota</taxon>
        <taxon>Actinomycetes</taxon>
        <taxon>Micrococcales</taxon>
        <taxon>Microbacteriaceae</taxon>
        <taxon>Luethyella</taxon>
    </lineage>
</organism>
<keyword evidence="2" id="KW-1185">Reference proteome</keyword>
<dbReference type="Proteomes" id="UP001596306">
    <property type="component" value="Unassembled WGS sequence"/>
</dbReference>
<dbReference type="InterPro" id="IPR034660">
    <property type="entry name" value="DinB/YfiT-like"/>
</dbReference>
<protein>
    <submittedName>
        <fullName evidence="1">ClbS/DfsB family four-helix bundle protein</fullName>
    </submittedName>
</protein>
<gene>
    <name evidence="1" type="ORF">ACFQB0_13885</name>
</gene>
<name>A0ABW1VIP8_9MICO</name>
<dbReference type="EMBL" id="JBHSTP010000003">
    <property type="protein sequence ID" value="MFC6357197.1"/>
    <property type="molecule type" value="Genomic_DNA"/>
</dbReference>
<dbReference type="InterPro" id="IPR012550">
    <property type="entry name" value="DUF1706"/>
</dbReference>
<accession>A0ABW1VIP8</accession>
<dbReference type="PANTHER" id="PTHR40658:SF4">
    <property type="entry name" value="HYPOTHETICAL CYTOSOLIC PROTEIN"/>
    <property type="match status" value="1"/>
</dbReference>
<dbReference type="Gene3D" id="1.20.120.450">
    <property type="entry name" value="dinb family like domain"/>
    <property type="match status" value="1"/>
</dbReference>
<evidence type="ECO:0000313" key="2">
    <source>
        <dbReference type="Proteomes" id="UP001596306"/>
    </source>
</evidence>
<proteinExistence type="predicted"/>
<dbReference type="Pfam" id="PF08020">
    <property type="entry name" value="DUF1706"/>
    <property type="match status" value="1"/>
</dbReference>
<dbReference type="RefSeq" id="WP_386732768.1">
    <property type="nucleotide sequence ID" value="NZ_JBHSTP010000003.1"/>
</dbReference>
<comment type="caution">
    <text evidence="1">The sequence shown here is derived from an EMBL/GenBank/DDBJ whole genome shotgun (WGS) entry which is preliminary data.</text>
</comment>
<evidence type="ECO:0000313" key="1">
    <source>
        <dbReference type="EMBL" id="MFC6357197.1"/>
    </source>
</evidence>
<sequence>MRSERARLETALCRVEERGLFGAIAVDAWTVKDVLAIRARWTEMVAAWVIAGVRGETPRTPALGYTWGETPRLNADIVAAEADATPAQLRHRLGAALASIELAVSDLSDEDLLSTGRFSWTRAWCVSRWVSTNTITQYASLGRMVRRVLRAAAEGTTG</sequence>